<dbReference type="Gene3D" id="3.30.70.2050">
    <property type="match status" value="1"/>
</dbReference>
<dbReference type="Proteomes" id="UP000420562">
    <property type="component" value="Unassembled WGS sequence"/>
</dbReference>
<dbReference type="PANTHER" id="PTHR41247:SF1">
    <property type="entry name" value="HTH-TYPE TRANSCRIPTIONAL REPRESSOR YCNK"/>
    <property type="match status" value="1"/>
</dbReference>
<feature type="chain" id="PRO_5029531570" evidence="1">
    <location>
        <begin position="18"/>
        <end position="153"/>
    </location>
</feature>
<evidence type="ECO:0000313" key="3">
    <source>
        <dbReference type="Proteomes" id="UP000420562"/>
    </source>
</evidence>
<protein>
    <submittedName>
        <fullName evidence="2">Nitrous oxide reductase accessory protein NosL</fullName>
    </submittedName>
</protein>
<sequence>MMPVLFLCLFTAPPTFSAGQAPALSVKDKCPVCGMFVSNYPDWVATIQFNDGTHVAFDGPKDLFTYYLNLKKYNPGKPQSAIAAIRVKDYYSLATIDGRTAYYVIGSDVYGPMGKELVPFAKLTDARGFMVDHRGTKVVRLNEITPAILKLLE</sequence>
<dbReference type="AlphaFoldDB" id="A0A7J4ZUL8"/>
<dbReference type="InterPro" id="IPR008719">
    <property type="entry name" value="N2O_reductase_NosL"/>
</dbReference>
<keyword evidence="3" id="KW-1185">Reference proteome</keyword>
<reference evidence="2 3" key="1">
    <citation type="submission" date="2019-09" db="EMBL/GenBank/DDBJ databases">
        <title>Geobacter sp. Red96, a novel strain isolated from paddy soil.</title>
        <authorList>
            <person name="Xu Z."/>
            <person name="Masuda Y."/>
            <person name="Itoh H."/>
            <person name="Senoo K."/>
        </authorList>
    </citation>
    <scope>NUCLEOTIDE SEQUENCE [LARGE SCALE GENOMIC DNA]</scope>
    <source>
        <strain evidence="2 3">Red96</strain>
    </source>
</reference>
<feature type="signal peptide" evidence="1">
    <location>
        <begin position="1"/>
        <end position="17"/>
    </location>
</feature>
<comment type="caution">
    <text evidence="2">The sequence shown here is derived from an EMBL/GenBank/DDBJ whole genome shotgun (WGS) entry which is preliminary data.</text>
</comment>
<gene>
    <name evidence="2" type="ORF">F6V25_04975</name>
</gene>
<evidence type="ECO:0000256" key="1">
    <source>
        <dbReference type="SAM" id="SignalP"/>
    </source>
</evidence>
<dbReference type="EMBL" id="VZQZ01000002">
    <property type="protein sequence ID" value="KAB0666935.1"/>
    <property type="molecule type" value="Genomic_DNA"/>
</dbReference>
<dbReference type="SUPFAM" id="SSF160387">
    <property type="entry name" value="NosL/MerB-like"/>
    <property type="match status" value="1"/>
</dbReference>
<evidence type="ECO:0000313" key="2">
    <source>
        <dbReference type="EMBL" id="KAB0666935.1"/>
    </source>
</evidence>
<organism evidence="2 3">
    <name type="scientific">Oryzomonas japonica</name>
    <dbReference type="NCBI Taxonomy" id="2603858"/>
    <lineage>
        <taxon>Bacteria</taxon>
        <taxon>Pseudomonadati</taxon>
        <taxon>Thermodesulfobacteriota</taxon>
        <taxon>Desulfuromonadia</taxon>
        <taxon>Geobacterales</taxon>
        <taxon>Geobacteraceae</taxon>
        <taxon>Oryzomonas</taxon>
    </lineage>
</organism>
<dbReference type="PANTHER" id="PTHR41247">
    <property type="entry name" value="HTH-TYPE TRANSCRIPTIONAL REPRESSOR YCNK"/>
    <property type="match status" value="1"/>
</dbReference>
<keyword evidence="1" id="KW-0732">Signal</keyword>
<name>A0A7J4ZUL8_9BACT</name>
<dbReference type="Pfam" id="PF05573">
    <property type="entry name" value="NosL"/>
    <property type="match status" value="1"/>
</dbReference>
<accession>A0A7J4ZUL8</accession>
<proteinExistence type="predicted"/>